<feature type="compositionally biased region" description="Basic and acidic residues" evidence="1">
    <location>
        <begin position="28"/>
        <end position="50"/>
    </location>
</feature>
<reference evidence="2 3" key="1">
    <citation type="submission" date="2019-01" db="EMBL/GenBank/DDBJ databases">
        <title>Agromyces.</title>
        <authorList>
            <person name="Li J."/>
        </authorList>
    </citation>
    <scope>NUCLEOTIDE SEQUENCE [LARGE SCALE GENOMIC DNA]</scope>
    <source>
        <strain evidence="2 3">DSM 15934</strain>
    </source>
</reference>
<feature type="region of interest" description="Disordered" evidence="1">
    <location>
        <begin position="27"/>
        <end position="61"/>
    </location>
</feature>
<evidence type="ECO:0000256" key="1">
    <source>
        <dbReference type="SAM" id="MobiDB-lite"/>
    </source>
</evidence>
<accession>A0A4Q2KWD1</accession>
<sequence>MSDSGPEVPNGPEDPDAAEELDAAVHAVEQHHRAEEDADPDERVVVRDPETGEISEEPAQK</sequence>
<evidence type="ECO:0000313" key="3">
    <source>
        <dbReference type="Proteomes" id="UP000293865"/>
    </source>
</evidence>
<evidence type="ECO:0000313" key="2">
    <source>
        <dbReference type="EMBL" id="RXZ68142.1"/>
    </source>
</evidence>
<name>A0A4Q2KWD1_9MICO</name>
<dbReference type="OrthoDB" id="9918610at2"/>
<comment type="caution">
    <text evidence="2">The sequence shown here is derived from an EMBL/GenBank/DDBJ whole genome shotgun (WGS) entry which is preliminary data.</text>
</comment>
<dbReference type="EMBL" id="SDPN01000032">
    <property type="protein sequence ID" value="RXZ68142.1"/>
    <property type="molecule type" value="Genomic_DNA"/>
</dbReference>
<feature type="compositionally biased region" description="Acidic residues" evidence="1">
    <location>
        <begin position="51"/>
        <end position="61"/>
    </location>
</feature>
<organism evidence="2 3">
    <name type="scientific">Agromyces albus</name>
    <dbReference type="NCBI Taxonomy" id="205332"/>
    <lineage>
        <taxon>Bacteria</taxon>
        <taxon>Bacillati</taxon>
        <taxon>Actinomycetota</taxon>
        <taxon>Actinomycetes</taxon>
        <taxon>Micrococcales</taxon>
        <taxon>Microbacteriaceae</taxon>
        <taxon>Agromyces</taxon>
    </lineage>
</organism>
<dbReference type="Proteomes" id="UP000293865">
    <property type="component" value="Unassembled WGS sequence"/>
</dbReference>
<protein>
    <recommendedName>
        <fullName evidence="4">Multidrug transporter</fullName>
    </recommendedName>
</protein>
<dbReference type="AlphaFoldDB" id="A0A4Q2KWD1"/>
<proteinExistence type="predicted"/>
<gene>
    <name evidence="2" type="ORF">ESP51_14895</name>
</gene>
<evidence type="ECO:0008006" key="4">
    <source>
        <dbReference type="Google" id="ProtNLM"/>
    </source>
</evidence>
<dbReference type="RefSeq" id="WP_129521680.1">
    <property type="nucleotide sequence ID" value="NZ_SDPN01000032.1"/>
</dbReference>
<keyword evidence="3" id="KW-1185">Reference proteome</keyword>